<dbReference type="Gene3D" id="1.10.510.10">
    <property type="entry name" value="Transferase(Phosphotransferase) domain 1"/>
    <property type="match status" value="1"/>
</dbReference>
<dbReference type="GO" id="GO:0004672">
    <property type="term" value="F:protein kinase activity"/>
    <property type="evidence" value="ECO:0007669"/>
    <property type="project" value="InterPro"/>
</dbReference>
<evidence type="ECO:0000313" key="3">
    <source>
        <dbReference type="EMBL" id="KAF2746407.1"/>
    </source>
</evidence>
<evidence type="ECO:0000259" key="2">
    <source>
        <dbReference type="PROSITE" id="PS50011"/>
    </source>
</evidence>
<feature type="domain" description="Protein kinase" evidence="2">
    <location>
        <begin position="1"/>
        <end position="178"/>
    </location>
</feature>
<dbReference type="SUPFAM" id="SSF56112">
    <property type="entry name" value="Protein kinase-like (PK-like)"/>
    <property type="match status" value="1"/>
</dbReference>
<reference evidence="3" key="1">
    <citation type="journal article" date="2020" name="Stud. Mycol.">
        <title>101 Dothideomycetes genomes: a test case for predicting lifestyles and emergence of pathogens.</title>
        <authorList>
            <person name="Haridas S."/>
            <person name="Albert R."/>
            <person name="Binder M."/>
            <person name="Bloem J."/>
            <person name="Labutti K."/>
            <person name="Salamov A."/>
            <person name="Andreopoulos B."/>
            <person name="Baker S."/>
            <person name="Barry K."/>
            <person name="Bills G."/>
            <person name="Bluhm B."/>
            <person name="Cannon C."/>
            <person name="Castanera R."/>
            <person name="Culley D."/>
            <person name="Daum C."/>
            <person name="Ezra D."/>
            <person name="Gonzalez J."/>
            <person name="Henrissat B."/>
            <person name="Kuo A."/>
            <person name="Liang C."/>
            <person name="Lipzen A."/>
            <person name="Lutzoni F."/>
            <person name="Magnuson J."/>
            <person name="Mondo S."/>
            <person name="Nolan M."/>
            <person name="Ohm R."/>
            <person name="Pangilinan J."/>
            <person name="Park H.-J."/>
            <person name="Ramirez L."/>
            <person name="Alfaro M."/>
            <person name="Sun H."/>
            <person name="Tritt A."/>
            <person name="Yoshinaga Y."/>
            <person name="Zwiers L.-H."/>
            <person name="Turgeon B."/>
            <person name="Goodwin S."/>
            <person name="Spatafora J."/>
            <person name="Crous P."/>
            <person name="Grigoriev I."/>
        </authorList>
    </citation>
    <scope>NUCLEOTIDE SEQUENCE</scope>
    <source>
        <strain evidence="3">CBS 119925</strain>
    </source>
</reference>
<evidence type="ECO:0000256" key="1">
    <source>
        <dbReference type="SAM" id="Phobius"/>
    </source>
</evidence>
<dbReference type="InterPro" id="IPR011009">
    <property type="entry name" value="Kinase-like_dom_sf"/>
</dbReference>
<name>A0A6A6VB91_9PLEO</name>
<dbReference type="OrthoDB" id="1668230at2759"/>
<organism evidence="3 4">
    <name type="scientific">Sporormia fimetaria CBS 119925</name>
    <dbReference type="NCBI Taxonomy" id="1340428"/>
    <lineage>
        <taxon>Eukaryota</taxon>
        <taxon>Fungi</taxon>
        <taxon>Dikarya</taxon>
        <taxon>Ascomycota</taxon>
        <taxon>Pezizomycotina</taxon>
        <taxon>Dothideomycetes</taxon>
        <taxon>Pleosporomycetidae</taxon>
        <taxon>Pleosporales</taxon>
        <taxon>Sporormiaceae</taxon>
        <taxon>Sporormia</taxon>
    </lineage>
</organism>
<dbReference type="Proteomes" id="UP000799440">
    <property type="component" value="Unassembled WGS sequence"/>
</dbReference>
<proteinExistence type="predicted"/>
<dbReference type="GO" id="GO:0005524">
    <property type="term" value="F:ATP binding"/>
    <property type="evidence" value="ECO:0007669"/>
    <property type="project" value="InterPro"/>
</dbReference>
<dbReference type="EMBL" id="MU006577">
    <property type="protein sequence ID" value="KAF2746407.1"/>
    <property type="molecule type" value="Genomic_DNA"/>
</dbReference>
<gene>
    <name evidence="3" type="ORF">M011DRAFT_425029</name>
</gene>
<keyword evidence="1" id="KW-0812">Transmembrane</keyword>
<keyword evidence="4" id="KW-1185">Reference proteome</keyword>
<dbReference type="AlphaFoldDB" id="A0A6A6VB91"/>
<dbReference type="InterPro" id="IPR000719">
    <property type="entry name" value="Prot_kinase_dom"/>
</dbReference>
<evidence type="ECO:0000313" key="4">
    <source>
        <dbReference type="Proteomes" id="UP000799440"/>
    </source>
</evidence>
<sequence>MIVLERLQYPLRKRLWDLRDAGAQPPTNDILRWALQISQALQRVHSRHVFQVDIGAHNILLDWNEDVKLSDFAGSSIDGSEPLIFPSSHSTHPDKSPKDPCIETEIFALGSTLYEIETTQKPHHDKDRIDIKDLLRAGEFPDASTLMLGEAILKCWRFEYQDCGEVVRDIMRIQHGHVNKMGRELEAAVPMETWRNSRALIPISLGLALVAATMTMYLRHTTLGLHRWGGY</sequence>
<dbReference type="PROSITE" id="PS50011">
    <property type="entry name" value="PROTEIN_KINASE_DOM"/>
    <property type="match status" value="1"/>
</dbReference>
<accession>A0A6A6VB91</accession>
<protein>
    <recommendedName>
        <fullName evidence="2">Protein kinase domain-containing protein</fullName>
    </recommendedName>
</protein>
<feature type="transmembrane region" description="Helical" evidence="1">
    <location>
        <begin position="199"/>
        <end position="218"/>
    </location>
</feature>
<dbReference type="Pfam" id="PF00069">
    <property type="entry name" value="Pkinase"/>
    <property type="match status" value="1"/>
</dbReference>
<keyword evidence="1" id="KW-1133">Transmembrane helix</keyword>
<keyword evidence="1" id="KW-0472">Membrane</keyword>